<evidence type="ECO:0000313" key="14">
    <source>
        <dbReference type="Proteomes" id="UP000527315"/>
    </source>
</evidence>
<dbReference type="AlphaFoldDB" id="A0A7J4KVQ4"/>
<dbReference type="InterPro" id="IPR015870">
    <property type="entry name" value="UDP-acyl_N-AcGlcN_deAcase_N"/>
</dbReference>
<dbReference type="GO" id="GO:0009245">
    <property type="term" value="P:lipid A biosynthetic process"/>
    <property type="evidence" value="ECO:0007669"/>
    <property type="project" value="UniProtKB-KW"/>
</dbReference>
<dbReference type="GO" id="GO:0103117">
    <property type="term" value="F:UDP-3-O-acyl-N-acetylglucosamine deacetylase activity"/>
    <property type="evidence" value="ECO:0007669"/>
    <property type="project" value="UniProtKB-EC"/>
</dbReference>
<evidence type="ECO:0000256" key="5">
    <source>
        <dbReference type="ARBA" id="ARBA00022556"/>
    </source>
</evidence>
<evidence type="ECO:0000256" key="9">
    <source>
        <dbReference type="ARBA" id="ARBA00023098"/>
    </source>
</evidence>
<dbReference type="Proteomes" id="UP000527315">
    <property type="component" value="Unassembled WGS sequence"/>
</dbReference>
<comment type="catalytic activity">
    <reaction evidence="10">
        <text>a UDP-3-O-[(3R)-3-hydroxyacyl]-N-acetyl-alpha-D-glucosamine + H2O = a UDP-3-O-[(3R)-3-hydroxyacyl]-alpha-D-glucosamine + acetate</text>
        <dbReference type="Rhea" id="RHEA:67816"/>
        <dbReference type="ChEBI" id="CHEBI:15377"/>
        <dbReference type="ChEBI" id="CHEBI:30089"/>
        <dbReference type="ChEBI" id="CHEBI:137740"/>
        <dbReference type="ChEBI" id="CHEBI:173225"/>
        <dbReference type="EC" id="3.5.1.108"/>
    </reaction>
</comment>
<protein>
    <recommendedName>
        <fullName evidence="3">UDP-3-O-acyl-N-acetylglucosamine deacetylase</fullName>
        <ecNumber evidence="3">3.5.1.108</ecNumber>
    </recommendedName>
</protein>
<dbReference type="PANTHER" id="PTHR33694:SF1">
    <property type="entry name" value="UDP-3-O-ACYL-N-ACETYLGLUCOSAMINE DEACETYLASE 1, MITOCHONDRIAL-RELATED"/>
    <property type="match status" value="1"/>
</dbReference>
<evidence type="ECO:0000313" key="12">
    <source>
        <dbReference type="EMBL" id="HIH33330.1"/>
    </source>
</evidence>
<dbReference type="InterPro" id="IPR020568">
    <property type="entry name" value="Ribosomal_Su5_D2-typ_SF"/>
</dbReference>
<accession>A0A7J4KVQ4</accession>
<name>A0A7J4KVQ4_9ARCH</name>
<evidence type="ECO:0000313" key="13">
    <source>
        <dbReference type="EMBL" id="MBS3057967.1"/>
    </source>
</evidence>
<keyword evidence="9" id="KW-0443">Lipid metabolism</keyword>
<dbReference type="Proteomes" id="UP000590964">
    <property type="component" value="Unassembled WGS sequence"/>
</dbReference>
<comment type="pathway">
    <text evidence="2">Glycolipid biosynthesis; lipid IV(A) biosynthesis; lipid IV(A) from (3R)-3-hydroxytetradecanoyl-[acyl-carrier-protein] and UDP-N-acetyl-alpha-D-glucosamine: step 2/6.</text>
</comment>
<evidence type="ECO:0000256" key="4">
    <source>
        <dbReference type="ARBA" id="ARBA00022516"/>
    </source>
</evidence>
<comment type="cofactor">
    <cofactor evidence="1">
        <name>Zn(2+)</name>
        <dbReference type="ChEBI" id="CHEBI:29105"/>
    </cofactor>
</comment>
<keyword evidence="6" id="KW-0479">Metal-binding</keyword>
<evidence type="ECO:0000256" key="3">
    <source>
        <dbReference type="ARBA" id="ARBA00012745"/>
    </source>
</evidence>
<evidence type="ECO:0000256" key="10">
    <source>
        <dbReference type="ARBA" id="ARBA00024535"/>
    </source>
</evidence>
<dbReference type="Gene3D" id="3.30.230.20">
    <property type="entry name" value="lpxc deacetylase, domain 1"/>
    <property type="match status" value="1"/>
</dbReference>
<dbReference type="EC" id="3.5.1.108" evidence="3"/>
<dbReference type="EMBL" id="JAGVWB010000005">
    <property type="protein sequence ID" value="MBS3057967.1"/>
    <property type="molecule type" value="Genomic_DNA"/>
</dbReference>
<keyword evidence="5" id="KW-0441">Lipid A biosynthesis</keyword>
<sequence length="350" mass="39502">MPKFQKTIRKGFSLTGRTSQLGTPVTLEFKQAQPGTGIVFERNGKRIPANSRTLQSGGFLKNSVLGWSSIAFREGKTRVSTAEHLMAALKAGGVDNCVVRINGRNVPRFAESTKEYIEMLQDNKLRQDTVRRKIVVNFSRSPYLMSTSRQLGELREILAKRGIPQQFFDLSDRKPCIVIQHPNPKYPDLLIIRPAKGFVISSGFGYFSHKALSKTQFHRMEVNLANYQQQLMEARTLAFPGIKGHLARPFLKLGEIKFPKGFRLHGIDAETAVLAGKKSNAQLLNDPQNPKEKVRYADEEIVRHKQMDLLGVLAAFPGHFQNIEIFAFKPSHKFLIESLQKLQQLGIISF</sequence>
<evidence type="ECO:0000256" key="2">
    <source>
        <dbReference type="ARBA" id="ARBA00005002"/>
    </source>
</evidence>
<dbReference type="EMBL" id="DUFJ01000079">
    <property type="protein sequence ID" value="HIH33330.1"/>
    <property type="molecule type" value="Genomic_DNA"/>
</dbReference>
<evidence type="ECO:0000256" key="6">
    <source>
        <dbReference type="ARBA" id="ARBA00022723"/>
    </source>
</evidence>
<keyword evidence="8" id="KW-0862">Zinc</keyword>
<dbReference type="SUPFAM" id="SSF54211">
    <property type="entry name" value="Ribosomal protein S5 domain 2-like"/>
    <property type="match status" value="2"/>
</dbReference>
<reference evidence="14 15" key="1">
    <citation type="journal article" date="2020" name="bioRxiv">
        <title>A rank-normalized archaeal taxonomy based on genome phylogeny resolves widespread incomplete and uneven classifications.</title>
        <authorList>
            <person name="Rinke C."/>
            <person name="Chuvochina M."/>
            <person name="Mussig A.J."/>
            <person name="Chaumeil P.-A."/>
            <person name="Waite D.W."/>
            <person name="Whitman W.B."/>
            <person name="Parks D.H."/>
            <person name="Hugenholtz P."/>
        </authorList>
    </citation>
    <scope>NUCLEOTIDE SEQUENCE [LARGE SCALE GENOMIC DNA]</scope>
</reference>
<dbReference type="GO" id="GO:0016020">
    <property type="term" value="C:membrane"/>
    <property type="evidence" value="ECO:0007669"/>
    <property type="project" value="GOC"/>
</dbReference>
<dbReference type="InterPro" id="IPR004463">
    <property type="entry name" value="UDP-acyl_GlcNac_deAcase"/>
</dbReference>
<evidence type="ECO:0000256" key="7">
    <source>
        <dbReference type="ARBA" id="ARBA00022801"/>
    </source>
</evidence>
<proteinExistence type="predicted"/>
<evidence type="ECO:0000256" key="1">
    <source>
        <dbReference type="ARBA" id="ARBA00001947"/>
    </source>
</evidence>
<keyword evidence="4" id="KW-0444">Lipid biosynthesis</keyword>
<keyword evidence="7 13" id="KW-0378">Hydrolase</keyword>
<evidence type="ECO:0000313" key="11">
    <source>
        <dbReference type="EMBL" id="HIH22023.1"/>
    </source>
</evidence>
<reference evidence="13" key="3">
    <citation type="submission" date="2021-05" db="EMBL/GenBank/DDBJ databases">
        <title>Protein family content uncovers lineage relationships and bacterial pathway maintenance mechanisms in DPANN archaea.</title>
        <authorList>
            <person name="Castelle C.J."/>
            <person name="Meheust R."/>
            <person name="Jaffe A.L."/>
            <person name="Seitz K."/>
            <person name="Gong X."/>
            <person name="Baker B.J."/>
            <person name="Banfield J.F."/>
        </authorList>
    </citation>
    <scope>NUCLEOTIDE SEQUENCE</scope>
    <source>
        <strain evidence="13">RIFCSPLOWO2_01_FULL_43_13</strain>
    </source>
</reference>
<dbReference type="GO" id="GO:0046872">
    <property type="term" value="F:metal ion binding"/>
    <property type="evidence" value="ECO:0007669"/>
    <property type="project" value="UniProtKB-KW"/>
</dbReference>
<dbReference type="PANTHER" id="PTHR33694">
    <property type="entry name" value="UDP-3-O-ACYL-N-ACETYLGLUCOSAMINE DEACETYLASE 1, MITOCHONDRIAL-RELATED"/>
    <property type="match status" value="1"/>
</dbReference>
<evidence type="ECO:0000256" key="8">
    <source>
        <dbReference type="ARBA" id="ARBA00022833"/>
    </source>
</evidence>
<dbReference type="Proteomes" id="UP000680185">
    <property type="component" value="Unassembled WGS sequence"/>
</dbReference>
<gene>
    <name evidence="11" type="ORF">HA222_05200</name>
    <name evidence="12" type="ORF">HA227_03685</name>
    <name evidence="13" type="ORF">J4478_01030</name>
</gene>
<dbReference type="Gene3D" id="3.30.1700.10">
    <property type="entry name" value="lpxc deacetylase, domain 2"/>
    <property type="match status" value="1"/>
</dbReference>
<organism evidence="12 14">
    <name type="scientific">Candidatus Iainarchaeum sp</name>
    <dbReference type="NCBI Taxonomy" id="3101447"/>
    <lineage>
        <taxon>Archaea</taxon>
        <taxon>Candidatus Iainarchaeota</taxon>
        <taxon>Candidatus Iainarchaeia</taxon>
        <taxon>Candidatus Iainarchaeales</taxon>
        <taxon>Candidatus Iainarchaeaceae</taxon>
        <taxon>Candidatus Iainarchaeum</taxon>
    </lineage>
</organism>
<dbReference type="Pfam" id="PF03331">
    <property type="entry name" value="LpxC"/>
    <property type="match status" value="1"/>
</dbReference>
<comment type="caution">
    <text evidence="12">The sequence shown here is derived from an EMBL/GenBank/DDBJ whole genome shotgun (WGS) entry which is preliminary data.</text>
</comment>
<reference evidence="13" key="2">
    <citation type="submission" date="2021-03" db="EMBL/GenBank/DDBJ databases">
        <authorList>
            <person name="Jaffe A."/>
        </authorList>
    </citation>
    <scope>NUCLEOTIDE SEQUENCE</scope>
    <source>
        <strain evidence="13">RIFCSPLOWO2_01_FULL_43_13</strain>
    </source>
</reference>
<dbReference type="InterPro" id="IPR011334">
    <property type="entry name" value="UDP-acyl_GlcNac_deAcase_C"/>
</dbReference>
<dbReference type="EMBL" id="DUFW01000091">
    <property type="protein sequence ID" value="HIH22023.1"/>
    <property type="molecule type" value="Genomic_DNA"/>
</dbReference>
<evidence type="ECO:0000313" key="15">
    <source>
        <dbReference type="Proteomes" id="UP000590964"/>
    </source>
</evidence>
<dbReference type="UniPathway" id="UPA00359">
    <property type="reaction ID" value="UER00478"/>
</dbReference>